<evidence type="ECO:0000256" key="4">
    <source>
        <dbReference type="ARBA" id="ARBA00022475"/>
    </source>
</evidence>
<feature type="transmembrane region" description="Helical" evidence="12">
    <location>
        <begin position="281"/>
        <end position="301"/>
    </location>
</feature>
<dbReference type="PANTHER" id="PTHR43045:SF1">
    <property type="entry name" value="SHIKIMATE TRANSPORTER"/>
    <property type="match status" value="1"/>
</dbReference>
<dbReference type="AlphaFoldDB" id="A0A7W5A9R6"/>
<feature type="transmembrane region" description="Helical" evidence="12">
    <location>
        <begin position="245"/>
        <end position="269"/>
    </location>
</feature>
<evidence type="ECO:0000256" key="11">
    <source>
        <dbReference type="SAM" id="MobiDB-lite"/>
    </source>
</evidence>
<name>A0A7W5A9R6_9ACTN</name>
<feature type="transmembrane region" description="Helical" evidence="12">
    <location>
        <begin position="195"/>
        <end position="214"/>
    </location>
</feature>
<feature type="transmembrane region" description="Helical" evidence="12">
    <location>
        <begin position="119"/>
        <end position="145"/>
    </location>
</feature>
<feature type="transmembrane region" description="Helical" evidence="12">
    <location>
        <begin position="310"/>
        <end position="329"/>
    </location>
</feature>
<feature type="transmembrane region" description="Helical" evidence="12">
    <location>
        <begin position="57"/>
        <end position="80"/>
    </location>
</feature>
<evidence type="ECO:0000256" key="2">
    <source>
        <dbReference type="ARBA" id="ARBA00008240"/>
    </source>
</evidence>
<dbReference type="GO" id="GO:0015293">
    <property type="term" value="F:symporter activity"/>
    <property type="evidence" value="ECO:0007669"/>
    <property type="project" value="UniProtKB-KW"/>
</dbReference>
<evidence type="ECO:0000256" key="1">
    <source>
        <dbReference type="ARBA" id="ARBA00004651"/>
    </source>
</evidence>
<keyword evidence="5 12" id="KW-0812">Transmembrane</keyword>
<evidence type="ECO:0000256" key="5">
    <source>
        <dbReference type="ARBA" id="ARBA00022692"/>
    </source>
</evidence>
<dbReference type="InterPro" id="IPR036259">
    <property type="entry name" value="MFS_trans_sf"/>
</dbReference>
<keyword evidence="15" id="KW-1185">Reference proteome</keyword>
<feature type="transmembrane region" description="Helical" evidence="12">
    <location>
        <begin position="21"/>
        <end position="45"/>
    </location>
</feature>
<dbReference type="Proteomes" id="UP000577707">
    <property type="component" value="Unassembled WGS sequence"/>
</dbReference>
<dbReference type="RefSeq" id="WP_183551543.1">
    <property type="nucleotide sequence ID" value="NZ_BMQT01000016.1"/>
</dbReference>
<evidence type="ECO:0000313" key="15">
    <source>
        <dbReference type="Proteomes" id="UP000577707"/>
    </source>
</evidence>
<dbReference type="InterPro" id="IPR005828">
    <property type="entry name" value="MFS_sugar_transport-like"/>
</dbReference>
<feature type="transmembrane region" description="Helical" evidence="12">
    <location>
        <begin position="335"/>
        <end position="354"/>
    </location>
</feature>
<organism evidence="14 15">
    <name type="scientific">Nocardioides albus</name>
    <dbReference type="NCBI Taxonomy" id="1841"/>
    <lineage>
        <taxon>Bacteria</taxon>
        <taxon>Bacillati</taxon>
        <taxon>Actinomycetota</taxon>
        <taxon>Actinomycetes</taxon>
        <taxon>Propionibacteriales</taxon>
        <taxon>Nocardioidaceae</taxon>
        <taxon>Nocardioides</taxon>
    </lineage>
</organism>
<feature type="domain" description="Major facilitator superfamily (MFS) profile" evidence="13">
    <location>
        <begin position="19"/>
        <end position="430"/>
    </location>
</feature>
<dbReference type="Pfam" id="PF07690">
    <property type="entry name" value="MFS_1"/>
    <property type="match status" value="1"/>
</dbReference>
<keyword evidence="8 12" id="KW-0472">Membrane</keyword>
<evidence type="ECO:0000256" key="9">
    <source>
        <dbReference type="ARBA" id="ARBA00037295"/>
    </source>
</evidence>
<dbReference type="PROSITE" id="PS50850">
    <property type="entry name" value="MFS"/>
    <property type="match status" value="1"/>
</dbReference>
<gene>
    <name evidence="14" type="ORF">FHS12_005077</name>
</gene>
<evidence type="ECO:0000256" key="6">
    <source>
        <dbReference type="ARBA" id="ARBA00022847"/>
    </source>
</evidence>
<dbReference type="SUPFAM" id="SSF103473">
    <property type="entry name" value="MFS general substrate transporter"/>
    <property type="match status" value="1"/>
</dbReference>
<accession>A0A7W5A9R6</accession>
<protein>
    <recommendedName>
        <fullName evidence="10">Putative proline/betaine transporter</fullName>
    </recommendedName>
</protein>
<keyword evidence="4" id="KW-1003">Cell membrane</keyword>
<comment type="caution">
    <text evidence="14">The sequence shown here is derived from an EMBL/GenBank/DDBJ whole genome shotgun (WGS) entry which is preliminary data.</text>
</comment>
<evidence type="ECO:0000256" key="12">
    <source>
        <dbReference type="SAM" id="Phobius"/>
    </source>
</evidence>
<dbReference type="Pfam" id="PF00083">
    <property type="entry name" value="Sugar_tr"/>
    <property type="match status" value="1"/>
</dbReference>
<evidence type="ECO:0000256" key="8">
    <source>
        <dbReference type="ARBA" id="ARBA00023136"/>
    </source>
</evidence>
<evidence type="ECO:0000256" key="3">
    <source>
        <dbReference type="ARBA" id="ARBA00022448"/>
    </source>
</evidence>
<dbReference type="GO" id="GO:0005886">
    <property type="term" value="C:plasma membrane"/>
    <property type="evidence" value="ECO:0007669"/>
    <property type="project" value="UniProtKB-SubCell"/>
</dbReference>
<dbReference type="Gene3D" id="1.20.1250.20">
    <property type="entry name" value="MFS general substrate transporter like domains"/>
    <property type="match status" value="2"/>
</dbReference>
<dbReference type="CDD" id="cd17369">
    <property type="entry name" value="MFS_ShiA_like"/>
    <property type="match status" value="1"/>
</dbReference>
<sequence>MSETTTAEPHGDRRHMRRVLLSSYLGSTVEFYDFLLYGIAASLVFNQLFFSNLDPLVGTIASFGTLATGYLARPVGGIIFGHFGDRLGRKSMLVVTMSVMGVASALVGVLPTYDQIGSLAPLLLVTLRVLQGIAVGGEWGGAALMALEHADPGKRGFAASVANMGGPSGAVLATVVLTLFSLLPEDQFLAWGWRVPFLLSVVLVAVGLFVRLRVSESPMFEQARNRPAPTKPPLVEVLQKQYRQVILSCFGGASAFVIQSLLATFALSLAMQAGHGRTTVLVMHGLASLLHIVTIPAFAILSDRIGRRPVMISGALATAVLIYPVLLMIGSGSTWLLLAGFVLGNPILQASMYGPLAAYISEMFGTSSRYTGASLGYQIASTLGAGFAPIIGAALLGAAGGSNPVLVAAFAAAVCLVSVVAIWCSGESHRADLADPSGQADPAEPAGPATDASTQSAV</sequence>
<evidence type="ECO:0000259" key="13">
    <source>
        <dbReference type="PROSITE" id="PS50850"/>
    </source>
</evidence>
<dbReference type="FunFam" id="1.20.1250.20:FF:000001">
    <property type="entry name" value="Dicarboxylate MFS transporter"/>
    <property type="match status" value="1"/>
</dbReference>
<feature type="transmembrane region" description="Helical" evidence="12">
    <location>
        <begin position="405"/>
        <end position="424"/>
    </location>
</feature>
<dbReference type="InterPro" id="IPR020846">
    <property type="entry name" value="MFS_dom"/>
</dbReference>
<comment type="similarity">
    <text evidence="2">Belongs to the major facilitator superfamily. Metabolite:H+ Symporter (MHS) family (TC 2.A.1.6) family.</text>
</comment>
<evidence type="ECO:0000313" key="14">
    <source>
        <dbReference type="EMBL" id="MBB3092100.1"/>
    </source>
</evidence>
<evidence type="ECO:0000256" key="10">
    <source>
        <dbReference type="ARBA" id="ARBA00039918"/>
    </source>
</evidence>
<feature type="transmembrane region" description="Helical" evidence="12">
    <location>
        <begin position="157"/>
        <end position="183"/>
    </location>
</feature>
<comment type="subcellular location">
    <subcellularLocation>
        <location evidence="1">Cell membrane</location>
        <topology evidence="1">Multi-pass membrane protein</topology>
    </subcellularLocation>
</comment>
<dbReference type="InterPro" id="IPR011701">
    <property type="entry name" value="MFS"/>
</dbReference>
<feature type="transmembrane region" description="Helical" evidence="12">
    <location>
        <begin position="375"/>
        <end position="399"/>
    </location>
</feature>
<evidence type="ECO:0000256" key="7">
    <source>
        <dbReference type="ARBA" id="ARBA00022989"/>
    </source>
</evidence>
<keyword evidence="3" id="KW-0813">Transport</keyword>
<proteinExistence type="inferred from homology"/>
<dbReference type="PANTHER" id="PTHR43045">
    <property type="entry name" value="SHIKIMATE TRANSPORTER"/>
    <property type="match status" value="1"/>
</dbReference>
<reference evidence="14 15" key="1">
    <citation type="submission" date="2020-08" db="EMBL/GenBank/DDBJ databases">
        <title>Genomic Encyclopedia of Type Strains, Phase III (KMG-III): the genomes of soil and plant-associated and newly described type strains.</title>
        <authorList>
            <person name="Whitman W."/>
        </authorList>
    </citation>
    <scope>NUCLEOTIDE SEQUENCE [LARGE SCALE GENOMIC DNA]</scope>
    <source>
        <strain evidence="14 15">CECT 3302</strain>
    </source>
</reference>
<feature type="region of interest" description="Disordered" evidence="11">
    <location>
        <begin position="433"/>
        <end position="458"/>
    </location>
</feature>
<dbReference type="EMBL" id="JACHXG010000016">
    <property type="protein sequence ID" value="MBB3092100.1"/>
    <property type="molecule type" value="Genomic_DNA"/>
</dbReference>
<keyword evidence="6" id="KW-0769">Symport</keyword>
<feature type="transmembrane region" description="Helical" evidence="12">
    <location>
        <begin position="92"/>
        <end position="113"/>
    </location>
</feature>
<keyword evidence="7 12" id="KW-1133">Transmembrane helix</keyword>
<comment type="function">
    <text evidence="9">May be a proton symporter involved in the uptake of osmolytes such as proline and glycine betaine.</text>
</comment>